<dbReference type="EMBL" id="ML991777">
    <property type="protein sequence ID" value="KAF2238099.1"/>
    <property type="molecule type" value="Genomic_DNA"/>
</dbReference>
<evidence type="ECO:0000256" key="1">
    <source>
        <dbReference type="ARBA" id="ARBA00004123"/>
    </source>
</evidence>
<dbReference type="InterPro" id="IPR036898">
    <property type="entry name" value="RNA_pol_Rpb7-like_N_sf"/>
</dbReference>
<keyword evidence="9" id="KW-1185">Reference proteome</keyword>
<dbReference type="InterPro" id="IPR005576">
    <property type="entry name" value="Rpb7-like_N"/>
</dbReference>
<sequence length="171" mass="18866">MFFIHDLERTINLHPSFLGPNIANYLKDQLIADVEGTNTGNYYIICVIETTKEPSGRVIPGSGITEYIVPYKALVWKPFKGETLDGVVTSVVQNGCFVEVGPLTCFISRQSIPSDLKFDGNATPPQFTDNAGQIIERGTHIRVKLVGIRTEVGQMFAVATIKEDYLGPLDM</sequence>
<evidence type="ECO:0000256" key="6">
    <source>
        <dbReference type="RuleBase" id="RU369086"/>
    </source>
</evidence>
<accession>A0A6A6HJU7</accession>
<dbReference type="GO" id="GO:0045948">
    <property type="term" value="P:positive regulation of translational initiation"/>
    <property type="evidence" value="ECO:0007669"/>
    <property type="project" value="TreeGrafter"/>
</dbReference>
<proteinExistence type="inferred from homology"/>
<evidence type="ECO:0000313" key="9">
    <source>
        <dbReference type="Proteomes" id="UP000800092"/>
    </source>
</evidence>
<keyword evidence="3 6" id="KW-0240">DNA-directed RNA polymerase</keyword>
<dbReference type="GO" id="GO:0005665">
    <property type="term" value="C:RNA polymerase II, core complex"/>
    <property type="evidence" value="ECO:0007669"/>
    <property type="project" value="TreeGrafter"/>
</dbReference>
<comment type="similarity">
    <text evidence="2">Belongs to the eukaryotic RPB7/RPC8 RNA polymerase subunit family.</text>
</comment>
<evidence type="ECO:0000313" key="8">
    <source>
        <dbReference type="EMBL" id="KAF2238099.1"/>
    </source>
</evidence>
<dbReference type="CDD" id="cd04329">
    <property type="entry name" value="RNAP_II_Rpb7_N"/>
    <property type="match status" value="1"/>
</dbReference>
<dbReference type="GO" id="GO:0060213">
    <property type="term" value="P:positive regulation of nuclear-transcribed mRNA poly(A) tail shortening"/>
    <property type="evidence" value="ECO:0007669"/>
    <property type="project" value="TreeGrafter"/>
</dbReference>
<dbReference type="OrthoDB" id="1162399at2759"/>
<keyword evidence="4 6" id="KW-0804">Transcription</keyword>
<dbReference type="PANTHER" id="PTHR12709:SF4">
    <property type="entry name" value="DNA-DIRECTED RNA POLYMERASE II SUBUNIT RPB7"/>
    <property type="match status" value="1"/>
</dbReference>
<dbReference type="PANTHER" id="PTHR12709">
    <property type="entry name" value="DNA-DIRECTED RNA POLYMERASE II, III"/>
    <property type="match status" value="1"/>
</dbReference>
<dbReference type="Pfam" id="PF03876">
    <property type="entry name" value="SHS2_Rpb7-N"/>
    <property type="match status" value="1"/>
</dbReference>
<comment type="subcellular location">
    <subcellularLocation>
        <location evidence="1 6">Nucleus</location>
    </subcellularLocation>
</comment>
<dbReference type="GO" id="GO:0003697">
    <property type="term" value="F:single-stranded DNA binding"/>
    <property type="evidence" value="ECO:0007669"/>
    <property type="project" value="TreeGrafter"/>
</dbReference>
<dbReference type="InterPro" id="IPR045113">
    <property type="entry name" value="Rpb7-like"/>
</dbReference>
<organism evidence="8 9">
    <name type="scientific">Viridothelium virens</name>
    <name type="common">Speckled blister lichen</name>
    <name type="synonym">Trypethelium virens</name>
    <dbReference type="NCBI Taxonomy" id="1048519"/>
    <lineage>
        <taxon>Eukaryota</taxon>
        <taxon>Fungi</taxon>
        <taxon>Dikarya</taxon>
        <taxon>Ascomycota</taxon>
        <taxon>Pezizomycotina</taxon>
        <taxon>Dothideomycetes</taxon>
        <taxon>Dothideomycetes incertae sedis</taxon>
        <taxon>Trypetheliales</taxon>
        <taxon>Trypetheliaceae</taxon>
        <taxon>Viridothelium</taxon>
    </lineage>
</organism>
<evidence type="ECO:0000259" key="7">
    <source>
        <dbReference type="PROSITE" id="PS50126"/>
    </source>
</evidence>
<dbReference type="GO" id="GO:0006367">
    <property type="term" value="P:transcription initiation at RNA polymerase II promoter"/>
    <property type="evidence" value="ECO:0007669"/>
    <property type="project" value="TreeGrafter"/>
</dbReference>
<evidence type="ECO:0000256" key="3">
    <source>
        <dbReference type="ARBA" id="ARBA00022478"/>
    </source>
</evidence>
<feature type="domain" description="S1 motif" evidence="7">
    <location>
        <begin position="81"/>
        <end position="162"/>
    </location>
</feature>
<dbReference type="InterPro" id="IPR003029">
    <property type="entry name" value="S1_domain"/>
</dbReference>
<evidence type="ECO:0000256" key="5">
    <source>
        <dbReference type="ARBA" id="ARBA00023242"/>
    </source>
</evidence>
<dbReference type="Gene3D" id="2.40.50.140">
    <property type="entry name" value="Nucleic acid-binding proteins"/>
    <property type="match status" value="1"/>
</dbReference>
<dbReference type="SUPFAM" id="SSF88798">
    <property type="entry name" value="N-terminal, heterodimerisation domain of RBP7 (RpoE)"/>
    <property type="match status" value="1"/>
</dbReference>
<name>A0A6A6HJU7_VIRVR</name>
<dbReference type="CDD" id="cd04462">
    <property type="entry name" value="S1_RNAPII_Rpb7"/>
    <property type="match status" value="1"/>
</dbReference>
<reference evidence="8" key="1">
    <citation type="journal article" date="2020" name="Stud. Mycol.">
        <title>101 Dothideomycetes genomes: a test case for predicting lifestyles and emergence of pathogens.</title>
        <authorList>
            <person name="Haridas S."/>
            <person name="Albert R."/>
            <person name="Binder M."/>
            <person name="Bloem J."/>
            <person name="Labutti K."/>
            <person name="Salamov A."/>
            <person name="Andreopoulos B."/>
            <person name="Baker S."/>
            <person name="Barry K."/>
            <person name="Bills G."/>
            <person name="Bluhm B."/>
            <person name="Cannon C."/>
            <person name="Castanera R."/>
            <person name="Culley D."/>
            <person name="Daum C."/>
            <person name="Ezra D."/>
            <person name="Gonzalez J."/>
            <person name="Henrissat B."/>
            <person name="Kuo A."/>
            <person name="Liang C."/>
            <person name="Lipzen A."/>
            <person name="Lutzoni F."/>
            <person name="Magnuson J."/>
            <person name="Mondo S."/>
            <person name="Nolan M."/>
            <person name="Ohm R."/>
            <person name="Pangilinan J."/>
            <person name="Park H.-J."/>
            <person name="Ramirez L."/>
            <person name="Alfaro M."/>
            <person name="Sun H."/>
            <person name="Tritt A."/>
            <person name="Yoshinaga Y."/>
            <person name="Zwiers L.-H."/>
            <person name="Turgeon B."/>
            <person name="Goodwin S."/>
            <person name="Spatafora J."/>
            <person name="Crous P."/>
            <person name="Grigoriev I."/>
        </authorList>
    </citation>
    <scope>NUCLEOTIDE SEQUENCE</scope>
    <source>
        <strain evidence="8">Tuck. ex Michener</strain>
    </source>
</reference>
<dbReference type="GO" id="GO:0003727">
    <property type="term" value="F:single-stranded RNA binding"/>
    <property type="evidence" value="ECO:0007669"/>
    <property type="project" value="TreeGrafter"/>
</dbReference>
<dbReference type="FunFam" id="3.30.1490.120:FF:000001">
    <property type="entry name" value="DNA-directed RNA polymerase II subunit RPB7"/>
    <property type="match status" value="1"/>
</dbReference>
<dbReference type="GO" id="GO:0000932">
    <property type="term" value="C:P-body"/>
    <property type="evidence" value="ECO:0007669"/>
    <property type="project" value="TreeGrafter"/>
</dbReference>
<dbReference type="SUPFAM" id="SSF50249">
    <property type="entry name" value="Nucleic acid-binding proteins"/>
    <property type="match status" value="1"/>
</dbReference>
<evidence type="ECO:0000256" key="2">
    <source>
        <dbReference type="ARBA" id="ARBA00009307"/>
    </source>
</evidence>
<comment type="function">
    <text evidence="6">DNA-dependent RNA polymerase which catalyzes the transcription of DNA into RNA using the four ribonucleoside triphosphates as substrates.</text>
</comment>
<dbReference type="FunFam" id="2.40.50.140:FF:000043">
    <property type="entry name" value="DNA-directed RNA polymerase II subunit RPB7"/>
    <property type="match status" value="1"/>
</dbReference>
<dbReference type="PROSITE" id="PS50126">
    <property type="entry name" value="S1"/>
    <property type="match status" value="1"/>
</dbReference>
<gene>
    <name evidence="8" type="ORF">EV356DRAFT_336635</name>
</gene>
<protein>
    <recommendedName>
        <fullName evidence="6">DNA-directed RNA polymerase subunit</fullName>
    </recommendedName>
</protein>
<dbReference type="Pfam" id="PF00575">
    <property type="entry name" value="S1"/>
    <property type="match status" value="1"/>
</dbReference>
<evidence type="ECO:0000256" key="4">
    <source>
        <dbReference type="ARBA" id="ARBA00023163"/>
    </source>
</evidence>
<dbReference type="Proteomes" id="UP000800092">
    <property type="component" value="Unassembled WGS sequence"/>
</dbReference>
<dbReference type="AlphaFoldDB" id="A0A6A6HJU7"/>
<dbReference type="InterPro" id="IPR012340">
    <property type="entry name" value="NA-bd_OB-fold"/>
</dbReference>
<dbReference type="Gene3D" id="3.30.1490.120">
    <property type="entry name" value="RNA polymerase Rpb7-like, N-terminal domain"/>
    <property type="match status" value="1"/>
</dbReference>
<keyword evidence="5 6" id="KW-0539">Nucleus</keyword>
<dbReference type="SMART" id="SM00316">
    <property type="entry name" value="S1"/>
    <property type="match status" value="1"/>
</dbReference>
<dbReference type="GO" id="GO:0031369">
    <property type="term" value="F:translation initiation factor binding"/>
    <property type="evidence" value="ECO:0007669"/>
    <property type="project" value="TreeGrafter"/>
</dbReference>